<feature type="non-terminal residue" evidence="1">
    <location>
        <position position="78"/>
    </location>
</feature>
<comment type="caution">
    <text evidence="1">The sequence shown here is derived from an EMBL/GenBank/DDBJ whole genome shotgun (WGS) entry which is preliminary data.</text>
</comment>
<reference evidence="1" key="1">
    <citation type="journal article" date="2023" name="Plant J.">
        <title>Genome sequences and population genomics provide insights into the demographic history, inbreeding, and mutation load of two 'living fossil' tree species of Dipteronia.</title>
        <authorList>
            <person name="Feng Y."/>
            <person name="Comes H.P."/>
            <person name="Chen J."/>
            <person name="Zhu S."/>
            <person name="Lu R."/>
            <person name="Zhang X."/>
            <person name="Li P."/>
            <person name="Qiu J."/>
            <person name="Olsen K.M."/>
            <person name="Qiu Y."/>
        </authorList>
    </citation>
    <scope>NUCLEOTIDE SEQUENCE</scope>
    <source>
        <strain evidence="1">KIB01</strain>
    </source>
</reference>
<dbReference type="Proteomes" id="UP001280121">
    <property type="component" value="Unassembled WGS sequence"/>
</dbReference>
<keyword evidence="2" id="KW-1185">Reference proteome</keyword>
<name>A0AAD9XNI6_9ROSI</name>
<evidence type="ECO:0000313" key="2">
    <source>
        <dbReference type="Proteomes" id="UP001280121"/>
    </source>
</evidence>
<evidence type="ECO:0000313" key="1">
    <source>
        <dbReference type="EMBL" id="KAK2662670.1"/>
    </source>
</evidence>
<sequence length="78" mass="9183">MTCKTKQINVKEIIIRRLKYINVVKFPRCSDSWMVPRWWQRPKAAKEAERQHNSAWEQAARVLPWVTSGCSMGGHTKK</sequence>
<accession>A0AAD9XNI6</accession>
<gene>
    <name evidence="1" type="ORF">Ddye_001244</name>
</gene>
<protein>
    <submittedName>
        <fullName evidence="1">Uncharacterized protein</fullName>
    </submittedName>
</protein>
<dbReference type="AlphaFoldDB" id="A0AAD9XNI6"/>
<organism evidence="1 2">
    <name type="scientific">Dipteronia dyeriana</name>
    <dbReference type="NCBI Taxonomy" id="168575"/>
    <lineage>
        <taxon>Eukaryota</taxon>
        <taxon>Viridiplantae</taxon>
        <taxon>Streptophyta</taxon>
        <taxon>Embryophyta</taxon>
        <taxon>Tracheophyta</taxon>
        <taxon>Spermatophyta</taxon>
        <taxon>Magnoliopsida</taxon>
        <taxon>eudicotyledons</taxon>
        <taxon>Gunneridae</taxon>
        <taxon>Pentapetalae</taxon>
        <taxon>rosids</taxon>
        <taxon>malvids</taxon>
        <taxon>Sapindales</taxon>
        <taxon>Sapindaceae</taxon>
        <taxon>Hippocastanoideae</taxon>
        <taxon>Acereae</taxon>
        <taxon>Dipteronia</taxon>
    </lineage>
</organism>
<dbReference type="EMBL" id="JANJYI010000001">
    <property type="protein sequence ID" value="KAK2662670.1"/>
    <property type="molecule type" value="Genomic_DNA"/>
</dbReference>
<proteinExistence type="predicted"/>